<dbReference type="Gene3D" id="2.40.30.170">
    <property type="match status" value="1"/>
</dbReference>
<dbReference type="InterPro" id="IPR058625">
    <property type="entry name" value="MdtA-like_BSH"/>
</dbReference>
<dbReference type="NCBIfam" id="TIGR01730">
    <property type="entry name" value="RND_mfp"/>
    <property type="match status" value="1"/>
</dbReference>
<dbReference type="PANTHER" id="PTHR30469:SF33">
    <property type="entry name" value="SLR1207 PROTEIN"/>
    <property type="match status" value="1"/>
</dbReference>
<evidence type="ECO:0000256" key="1">
    <source>
        <dbReference type="ARBA" id="ARBA00009477"/>
    </source>
</evidence>
<feature type="domain" description="Multidrug resistance protein MdtA-like barrel-sandwich hybrid" evidence="4">
    <location>
        <begin position="59"/>
        <end position="200"/>
    </location>
</feature>
<keyword evidence="3" id="KW-0812">Transmembrane</keyword>
<organism evidence="5 6">
    <name type="scientific">Xylanibacter ruminicola</name>
    <name type="common">Prevotella ruminicola</name>
    <dbReference type="NCBI Taxonomy" id="839"/>
    <lineage>
        <taxon>Bacteria</taxon>
        <taxon>Pseudomonadati</taxon>
        <taxon>Bacteroidota</taxon>
        <taxon>Bacteroidia</taxon>
        <taxon>Bacteroidales</taxon>
        <taxon>Prevotellaceae</taxon>
        <taxon>Xylanibacter</taxon>
    </lineage>
</organism>
<reference evidence="5 6" key="1">
    <citation type="submission" date="2016-11" db="EMBL/GenBank/DDBJ databases">
        <authorList>
            <person name="Jaros S."/>
            <person name="Januszkiewicz K."/>
            <person name="Wedrychowicz H."/>
        </authorList>
    </citation>
    <scope>NUCLEOTIDE SEQUENCE [LARGE SCALE GENOMIC DNA]</scope>
    <source>
        <strain evidence="5 6">KHT3</strain>
    </source>
</reference>
<accession>A0A1M6YQZ3</accession>
<dbReference type="AlphaFoldDB" id="A0A1M6YQZ3"/>
<evidence type="ECO:0000256" key="3">
    <source>
        <dbReference type="SAM" id="Phobius"/>
    </source>
</evidence>
<feature type="coiled-coil region" evidence="2">
    <location>
        <begin position="100"/>
        <end position="158"/>
    </location>
</feature>
<keyword evidence="3" id="KW-0472">Membrane</keyword>
<dbReference type="GO" id="GO:1990281">
    <property type="term" value="C:efflux pump complex"/>
    <property type="evidence" value="ECO:0007669"/>
    <property type="project" value="TreeGrafter"/>
</dbReference>
<feature type="transmembrane region" description="Helical" evidence="3">
    <location>
        <begin position="7"/>
        <end position="25"/>
    </location>
</feature>
<keyword evidence="2" id="KW-0175">Coiled coil</keyword>
<evidence type="ECO:0000313" key="6">
    <source>
        <dbReference type="Proteomes" id="UP000184130"/>
    </source>
</evidence>
<dbReference type="Proteomes" id="UP000184130">
    <property type="component" value="Unassembled WGS sequence"/>
</dbReference>
<dbReference type="Gene3D" id="2.40.50.100">
    <property type="match status" value="1"/>
</dbReference>
<evidence type="ECO:0000256" key="2">
    <source>
        <dbReference type="SAM" id="Coils"/>
    </source>
</evidence>
<keyword evidence="3" id="KW-1133">Transmembrane helix</keyword>
<dbReference type="EMBL" id="FRBD01000031">
    <property type="protein sequence ID" value="SHL20696.1"/>
    <property type="molecule type" value="Genomic_DNA"/>
</dbReference>
<dbReference type="Gene3D" id="1.10.287.470">
    <property type="entry name" value="Helix hairpin bin"/>
    <property type="match status" value="1"/>
</dbReference>
<dbReference type="Gene3D" id="2.40.420.20">
    <property type="match status" value="1"/>
</dbReference>
<evidence type="ECO:0000313" key="5">
    <source>
        <dbReference type="EMBL" id="SHL20696.1"/>
    </source>
</evidence>
<evidence type="ECO:0000259" key="4">
    <source>
        <dbReference type="Pfam" id="PF25917"/>
    </source>
</evidence>
<gene>
    <name evidence="5" type="ORF">SAMN05216463_13121</name>
</gene>
<dbReference type="InterPro" id="IPR006143">
    <property type="entry name" value="RND_pump_MFP"/>
</dbReference>
<dbReference type="GO" id="GO:0015562">
    <property type="term" value="F:efflux transmembrane transporter activity"/>
    <property type="evidence" value="ECO:0007669"/>
    <property type="project" value="TreeGrafter"/>
</dbReference>
<dbReference type="Pfam" id="PF25917">
    <property type="entry name" value="BSH_RND"/>
    <property type="match status" value="1"/>
</dbReference>
<dbReference type="SUPFAM" id="SSF111369">
    <property type="entry name" value="HlyD-like secretion proteins"/>
    <property type="match status" value="1"/>
</dbReference>
<proteinExistence type="inferred from homology"/>
<sequence length="366" mass="40516">MKKIIRTIIWCLVGLFVIYTFYFLWKQSQPEPEVYELVLPQKRDIQKTTVATGKLSARREVSVKPQITGVITKVLVKPGDRVTAGQEVAHIRVIPDMSQLNSAQTAIESARIELNEQQREWDRTKRLYEKGVISTEEYQQYETRLKAAREKLTAAEAAYEVVTKGASRRSGTINTTIVTSPMSGIVLNVPVKEGSSVSATSMFSDGTTICTVADMSDVLFKGHIDETEVARLRVGMETTLVLGAMQEVKVPATLEYISPEGVEQNGVTKFEVWAAASIPDGVDIRSGYSVNARVVTEEHKGVLSIDEASVVFDADSAFVYRLTSSPEDLSSQEWERIPVKVGISNGIYVEILQGVNAEDHLRGIKK</sequence>
<dbReference type="PANTHER" id="PTHR30469">
    <property type="entry name" value="MULTIDRUG RESISTANCE PROTEIN MDTA"/>
    <property type="match status" value="1"/>
</dbReference>
<protein>
    <submittedName>
        <fullName evidence="5">HlyD family secretion protein</fullName>
    </submittedName>
</protein>
<comment type="similarity">
    <text evidence="1">Belongs to the membrane fusion protein (MFP) (TC 8.A.1) family.</text>
</comment>
<name>A0A1M6YQZ3_XYLRU</name>
<dbReference type="RefSeq" id="WP_073211399.1">
    <property type="nucleotide sequence ID" value="NZ_FRBD01000031.1"/>
</dbReference>
<dbReference type="OrthoDB" id="9809068at2"/>